<reference evidence="7" key="1">
    <citation type="submission" date="2010-02" db="EMBL/GenBank/DDBJ databases">
        <title>Complete sequence of Desulfurivibrio alkaliphilus AHT2.</title>
        <authorList>
            <consortium name="US DOE Joint Genome Institute"/>
            <person name="Pitluck S."/>
            <person name="Chertkov O."/>
            <person name="Detter J.C."/>
            <person name="Han C."/>
            <person name="Tapia R."/>
            <person name="Larimer F."/>
            <person name="Land M."/>
            <person name="Hauser L."/>
            <person name="Kyrpides N."/>
            <person name="Mikhailova N."/>
            <person name="Sorokin D.Y."/>
            <person name="Muyzer G."/>
            <person name="Woyke T."/>
        </authorList>
    </citation>
    <scope>NUCLEOTIDE SEQUENCE [LARGE SCALE GENOMIC DNA]</scope>
    <source>
        <strain evidence="7">DSM 19089 / UNIQEM U267 / AHT2</strain>
    </source>
</reference>
<gene>
    <name evidence="6" type="ordered locus">DaAHT2_0500</name>
</gene>
<keyword evidence="4" id="KW-0511">Multifunctional enzyme</keyword>
<dbReference type="HOGENOM" id="CLU_016316_2_1_7"/>
<evidence type="ECO:0000256" key="3">
    <source>
        <dbReference type="ARBA" id="ARBA00022801"/>
    </source>
</evidence>
<dbReference type="CDD" id="cd01421">
    <property type="entry name" value="IMPCH"/>
    <property type="match status" value="1"/>
</dbReference>
<dbReference type="SUPFAM" id="SSF52335">
    <property type="entry name" value="Methylglyoxal synthase-like"/>
    <property type="match status" value="1"/>
</dbReference>
<dbReference type="Proteomes" id="UP000001508">
    <property type="component" value="Chromosome"/>
</dbReference>
<dbReference type="InParanoid" id="D6Z0H7"/>
<keyword evidence="7" id="KW-1185">Reference proteome</keyword>
<dbReference type="GO" id="GO:0006189">
    <property type="term" value="P:'de novo' IMP biosynthetic process"/>
    <property type="evidence" value="ECO:0007669"/>
    <property type="project" value="TreeGrafter"/>
</dbReference>
<dbReference type="EMBL" id="CP001940">
    <property type="protein sequence ID" value="ADH85206.1"/>
    <property type="molecule type" value="Genomic_DNA"/>
</dbReference>
<evidence type="ECO:0000313" key="7">
    <source>
        <dbReference type="Proteomes" id="UP000001508"/>
    </source>
</evidence>
<evidence type="ECO:0000259" key="5">
    <source>
        <dbReference type="PROSITE" id="PS51855"/>
    </source>
</evidence>
<dbReference type="KEGG" id="dak:DaAHT2_0500"/>
<accession>D6Z0H7</accession>
<dbReference type="Pfam" id="PF02142">
    <property type="entry name" value="MGS"/>
    <property type="match status" value="1"/>
</dbReference>
<dbReference type="eggNOG" id="COG0138">
    <property type="taxonomic scope" value="Bacteria"/>
</dbReference>
<evidence type="ECO:0000313" key="6">
    <source>
        <dbReference type="EMBL" id="ADH85206.1"/>
    </source>
</evidence>
<dbReference type="InterPro" id="IPR011607">
    <property type="entry name" value="MGS-like_dom"/>
</dbReference>
<evidence type="ECO:0000256" key="1">
    <source>
        <dbReference type="ARBA" id="ARBA00022679"/>
    </source>
</evidence>
<proteinExistence type="predicted"/>
<sequence>MGKAQRALISLTDKSGIEEFAGELAKLGIEILSTGGTAKKMREHGIAVKDVAEFTGFPEMLDGRVKTLHPKVHGGLLARRDNPEHVRQMQEHGLEPIDIVAVNLYAFEKTVADPACTLDKAIENIDIGGPTMLRSSAKNFRDVTVIVDPADYPQVLAELKEHGNTTLKTRFRLAVKVFELTGCYDTAITTWLKQVDADNEPSLQE</sequence>
<dbReference type="SMART" id="SM00851">
    <property type="entry name" value="MGS"/>
    <property type="match status" value="1"/>
</dbReference>
<name>D6Z0H7_DESAT</name>
<feature type="domain" description="MGS-like" evidence="5">
    <location>
        <begin position="1"/>
        <end position="147"/>
    </location>
</feature>
<dbReference type="PROSITE" id="PS51855">
    <property type="entry name" value="MGS"/>
    <property type="match status" value="1"/>
</dbReference>
<dbReference type="InterPro" id="IPR036914">
    <property type="entry name" value="MGS-like_dom_sf"/>
</dbReference>
<dbReference type="PANTHER" id="PTHR11692">
    <property type="entry name" value="BIFUNCTIONAL PURINE BIOSYNTHESIS PROTEIN PURH"/>
    <property type="match status" value="1"/>
</dbReference>
<dbReference type="InterPro" id="IPR002695">
    <property type="entry name" value="PurH-like"/>
</dbReference>
<evidence type="ECO:0000256" key="4">
    <source>
        <dbReference type="ARBA" id="ARBA00023268"/>
    </source>
</evidence>
<dbReference type="GO" id="GO:0004643">
    <property type="term" value="F:phosphoribosylaminoimidazolecarboxamide formyltransferase activity"/>
    <property type="evidence" value="ECO:0007669"/>
    <property type="project" value="InterPro"/>
</dbReference>
<dbReference type="Gene3D" id="3.40.50.1380">
    <property type="entry name" value="Methylglyoxal synthase-like domain"/>
    <property type="match status" value="1"/>
</dbReference>
<dbReference type="PANTHER" id="PTHR11692:SF0">
    <property type="entry name" value="BIFUNCTIONAL PURINE BIOSYNTHESIS PROTEIN ATIC"/>
    <property type="match status" value="1"/>
</dbReference>
<keyword evidence="2" id="KW-0658">Purine biosynthesis</keyword>
<protein>
    <submittedName>
        <fullName evidence="6">IMP cyclohydrolase</fullName>
        <ecNumber evidence="6">3.5.4.10</ecNumber>
    </submittedName>
</protein>
<dbReference type="EC" id="3.5.4.10" evidence="6"/>
<evidence type="ECO:0000256" key="2">
    <source>
        <dbReference type="ARBA" id="ARBA00022755"/>
    </source>
</evidence>
<dbReference type="OrthoDB" id="9802065at2"/>
<dbReference type="GO" id="GO:0003937">
    <property type="term" value="F:IMP cyclohydrolase activity"/>
    <property type="evidence" value="ECO:0007669"/>
    <property type="project" value="UniProtKB-EC"/>
</dbReference>
<dbReference type="AlphaFoldDB" id="D6Z0H7"/>
<keyword evidence="1" id="KW-0808">Transferase</keyword>
<keyword evidence="3 6" id="KW-0378">Hydrolase</keyword>
<dbReference type="FunFam" id="3.40.50.1380:FF:000001">
    <property type="entry name" value="Bifunctional purine biosynthesis protein PurH"/>
    <property type="match status" value="1"/>
</dbReference>
<dbReference type="STRING" id="589865.DaAHT2_0500"/>
<dbReference type="Pfam" id="PF01808">
    <property type="entry name" value="AICARFT_IMPCHas"/>
    <property type="match status" value="1"/>
</dbReference>
<dbReference type="GO" id="GO:0005829">
    <property type="term" value="C:cytosol"/>
    <property type="evidence" value="ECO:0007669"/>
    <property type="project" value="TreeGrafter"/>
</dbReference>
<organism evidence="6 7">
    <name type="scientific">Desulfurivibrio alkaliphilus (strain DSM 19089 / UNIQEM U267 / AHT2)</name>
    <dbReference type="NCBI Taxonomy" id="589865"/>
    <lineage>
        <taxon>Bacteria</taxon>
        <taxon>Pseudomonadati</taxon>
        <taxon>Thermodesulfobacteriota</taxon>
        <taxon>Desulfobulbia</taxon>
        <taxon>Desulfobulbales</taxon>
        <taxon>Desulfobulbaceae</taxon>
        <taxon>Desulfurivibrio</taxon>
    </lineage>
</organism>